<dbReference type="InterPro" id="IPR036264">
    <property type="entry name" value="Bact_exopeptidase_dim_dom"/>
</dbReference>
<feature type="binding site" evidence="3">
    <location>
        <position position="106"/>
    </location>
    <ligand>
        <name>Mn(2+)</name>
        <dbReference type="ChEBI" id="CHEBI:29035"/>
        <label>2</label>
    </ligand>
</feature>
<name>A0A162UHJ7_9BACL</name>
<feature type="binding site" evidence="3">
    <location>
        <position position="366"/>
    </location>
    <ligand>
        <name>Mn(2+)</name>
        <dbReference type="ChEBI" id="CHEBI:29035"/>
        <label>2</label>
    </ligand>
</feature>
<dbReference type="GO" id="GO:0046872">
    <property type="term" value="F:metal ion binding"/>
    <property type="evidence" value="ECO:0007669"/>
    <property type="project" value="UniProtKB-KW"/>
</dbReference>
<dbReference type="InterPro" id="IPR002933">
    <property type="entry name" value="Peptidase_M20"/>
</dbReference>
<evidence type="ECO:0000313" key="7">
    <source>
        <dbReference type="Proteomes" id="UP000077421"/>
    </source>
</evidence>
<keyword evidence="8" id="KW-1185">Reference proteome</keyword>
<comment type="cofactor">
    <cofactor evidence="3">
        <name>Mn(2+)</name>
        <dbReference type="ChEBI" id="CHEBI:29035"/>
    </cofactor>
    <text evidence="3">The Mn(2+) ion enhances activity.</text>
</comment>
<proteinExistence type="inferred from homology"/>
<dbReference type="PIRSF" id="PIRSF005962">
    <property type="entry name" value="Pept_M20D_amidohydro"/>
    <property type="match status" value="1"/>
</dbReference>
<dbReference type="AlphaFoldDB" id="A0A162UHJ7"/>
<evidence type="ECO:0000313" key="5">
    <source>
        <dbReference type="EMBL" id="OAG93305.1"/>
    </source>
</evidence>
<dbReference type="EMBL" id="LSUQ01000041">
    <property type="protein sequence ID" value="OAG93305.1"/>
    <property type="molecule type" value="Genomic_DNA"/>
</dbReference>
<dbReference type="PANTHER" id="PTHR11014">
    <property type="entry name" value="PEPTIDASE M20 FAMILY MEMBER"/>
    <property type="match status" value="1"/>
</dbReference>
<organism evidence="5 7">
    <name type="scientific">Ferroacidibacillus organovorans</name>
    <dbReference type="NCBI Taxonomy" id="1765683"/>
    <lineage>
        <taxon>Bacteria</taxon>
        <taxon>Bacillati</taxon>
        <taxon>Bacillota</taxon>
        <taxon>Bacilli</taxon>
        <taxon>Bacillales</taxon>
        <taxon>Alicyclobacillaceae</taxon>
        <taxon>Ferroacidibacillus</taxon>
    </lineage>
</organism>
<dbReference type="EMBL" id="MWPS01000022">
    <property type="protein sequence ID" value="OPG16101.1"/>
    <property type="molecule type" value="Genomic_DNA"/>
</dbReference>
<evidence type="ECO:0000259" key="4">
    <source>
        <dbReference type="Pfam" id="PF07687"/>
    </source>
</evidence>
<keyword evidence="3" id="KW-0479">Metal-binding</keyword>
<dbReference type="RefSeq" id="WP_067565879.1">
    <property type="nucleotide sequence ID" value="NZ_LSUQ01000041.1"/>
</dbReference>
<evidence type="ECO:0000256" key="2">
    <source>
        <dbReference type="ARBA" id="ARBA00022801"/>
    </source>
</evidence>
<feature type="binding site" evidence="3">
    <location>
        <position position="167"/>
    </location>
    <ligand>
        <name>Mn(2+)</name>
        <dbReference type="ChEBI" id="CHEBI:29035"/>
        <label>2</label>
    </ligand>
</feature>
<dbReference type="Proteomes" id="UP000077421">
    <property type="component" value="Unassembled WGS sequence"/>
</dbReference>
<dbReference type="GO" id="GO:0016787">
    <property type="term" value="F:hydrolase activity"/>
    <property type="evidence" value="ECO:0007669"/>
    <property type="project" value="UniProtKB-KW"/>
</dbReference>
<dbReference type="PANTHER" id="PTHR11014:SF63">
    <property type="entry name" value="METALLOPEPTIDASE, PUTATIVE (AFU_ORTHOLOGUE AFUA_6G09600)-RELATED"/>
    <property type="match status" value="1"/>
</dbReference>
<dbReference type="SUPFAM" id="SSF53187">
    <property type="entry name" value="Zn-dependent exopeptidases"/>
    <property type="match status" value="1"/>
</dbReference>
<gene>
    <name evidence="5" type="ORF">AYW79_11365</name>
    <name evidence="6" type="ORF">B2M26_08645</name>
</gene>
<sequence>MSITMNELRTKTDPIAEKVVAWRRYLHEHPEVSFHEENTSQYVYDQLCAVDGLTVTRPTKTSVMARLIGDRPGRVLAIRADMDALPILEENTFDFVSKNPGAMHACGHDGHTAMLLGTATVLAGMREHIAGEIRFLFQHAEELFPGGAQEMVDAGVLEGVDQVIGTHLWASLPCGQIAIAPGPVMAAPDTFTITIKGKGGHAAHPDQTVDSIAIGAQLVTNLQHVVARNRDPLKPMVLSVTTFHAGTAFNVIPDSATLSGTVRTFDASLRAAAPGMMERVIRGVTDAHGASYEFKYTNGYHPVVNDAALTAQLKAAFVEQFGDVIVQDAVPSMGGEDFSAYQQKVPGCFFFIGAGNVEKGIIYPHHHPKFTVDEDALPVGVQSFVTAVFALMD</sequence>
<evidence type="ECO:0000256" key="1">
    <source>
        <dbReference type="ARBA" id="ARBA00006153"/>
    </source>
</evidence>
<comment type="similarity">
    <text evidence="1">Belongs to the peptidase M20 family.</text>
</comment>
<dbReference type="Pfam" id="PF01546">
    <property type="entry name" value="Peptidase_M20"/>
    <property type="match status" value="1"/>
</dbReference>
<dbReference type="InterPro" id="IPR011650">
    <property type="entry name" value="Peptidase_M20_dimer"/>
</dbReference>
<evidence type="ECO:0000313" key="6">
    <source>
        <dbReference type="EMBL" id="OPG16101.1"/>
    </source>
</evidence>
<accession>A0A162UHJ7</accession>
<feature type="binding site" evidence="3">
    <location>
        <position position="108"/>
    </location>
    <ligand>
        <name>Mn(2+)</name>
        <dbReference type="ChEBI" id="CHEBI:29035"/>
        <label>2</label>
    </ligand>
</feature>
<reference evidence="6 8" key="2">
    <citation type="submission" date="2017-02" db="EMBL/GenBank/DDBJ databases">
        <title>Draft genome of Acidibacillus ferrooxidans Huett2.</title>
        <authorList>
            <person name="Schopf S."/>
        </authorList>
    </citation>
    <scope>NUCLEOTIDE SEQUENCE [LARGE SCALE GENOMIC DNA]</scope>
    <source>
        <strain evidence="6 8">Huett2</strain>
    </source>
</reference>
<dbReference type="FunFam" id="3.30.70.360:FF:000014">
    <property type="entry name" value="N-acyl-L-amino acid amidohydrolase"/>
    <property type="match status" value="1"/>
</dbReference>
<evidence type="ECO:0000313" key="8">
    <source>
        <dbReference type="Proteomes" id="UP000190229"/>
    </source>
</evidence>
<dbReference type="Gene3D" id="3.30.70.360">
    <property type="match status" value="1"/>
</dbReference>
<dbReference type="Pfam" id="PF07687">
    <property type="entry name" value="M20_dimer"/>
    <property type="match status" value="1"/>
</dbReference>
<protein>
    <submittedName>
        <fullName evidence="5">N-acyl-L-amino acid amidohydrolase</fullName>
    </submittedName>
</protein>
<dbReference type="Proteomes" id="UP000190229">
    <property type="component" value="Unassembled WGS sequence"/>
</dbReference>
<feature type="binding site" evidence="3">
    <location>
        <position position="142"/>
    </location>
    <ligand>
        <name>Mn(2+)</name>
        <dbReference type="ChEBI" id="CHEBI:29035"/>
        <label>2</label>
    </ligand>
</feature>
<feature type="domain" description="Peptidase M20 dimerisation" evidence="4">
    <location>
        <begin position="190"/>
        <end position="264"/>
    </location>
</feature>
<keyword evidence="3" id="KW-0464">Manganese</keyword>
<dbReference type="Gene3D" id="3.40.630.10">
    <property type="entry name" value="Zn peptidases"/>
    <property type="match status" value="1"/>
</dbReference>
<reference evidence="5 7" key="1">
    <citation type="submission" date="2016-02" db="EMBL/GenBank/DDBJ databases">
        <title>Draft genome sequence of Acidibacillus ferrooxidans SLC66.</title>
        <authorList>
            <person name="Oliveira G."/>
            <person name="Nancucheo I."/>
            <person name="Dall'Agnol H."/>
            <person name="Johnson B."/>
            <person name="Oliveira R."/>
            <person name="Nunes G.L."/>
            <person name="Tzotzos G."/>
            <person name="Orellana S.C."/>
            <person name="Salim A.C."/>
            <person name="Araujo F.M."/>
        </authorList>
    </citation>
    <scope>NUCLEOTIDE SEQUENCE [LARGE SCALE GENOMIC DNA]</scope>
    <source>
        <strain evidence="5 7">SLC66</strain>
    </source>
</reference>
<comment type="caution">
    <text evidence="5">The sequence shown here is derived from an EMBL/GenBank/DDBJ whole genome shotgun (WGS) entry which is preliminary data.</text>
</comment>
<evidence type="ECO:0000256" key="3">
    <source>
        <dbReference type="PIRSR" id="PIRSR005962-1"/>
    </source>
</evidence>
<dbReference type="STRING" id="1765683.B2M26_08645"/>
<dbReference type="InterPro" id="IPR017439">
    <property type="entry name" value="Amidohydrolase"/>
</dbReference>
<dbReference type="SUPFAM" id="SSF55031">
    <property type="entry name" value="Bacterial exopeptidase dimerisation domain"/>
    <property type="match status" value="1"/>
</dbReference>
<dbReference type="CDD" id="cd08021">
    <property type="entry name" value="M20_Acy1_YhaA-like"/>
    <property type="match status" value="1"/>
</dbReference>
<dbReference type="NCBIfam" id="TIGR01891">
    <property type="entry name" value="amidohydrolases"/>
    <property type="match status" value="1"/>
</dbReference>
<keyword evidence="2 5" id="KW-0378">Hydrolase</keyword>